<evidence type="ECO:0000313" key="2">
    <source>
        <dbReference type="EMBL" id="GGI69783.1"/>
    </source>
</evidence>
<evidence type="ECO:0000313" key="1">
    <source>
        <dbReference type="EMBL" id="BDR91859.1"/>
    </source>
</evidence>
<name>A0A830EGT1_9CREN</name>
<dbReference type="Proteomes" id="UP000657075">
    <property type="component" value="Unassembled WGS sequence"/>
</dbReference>
<reference evidence="2" key="2">
    <citation type="submission" date="2020-09" db="EMBL/GenBank/DDBJ databases">
        <authorList>
            <person name="Sun Q."/>
            <person name="Ohkuma M."/>
        </authorList>
    </citation>
    <scope>NUCLEOTIDE SEQUENCE</scope>
    <source>
        <strain evidence="2">JCM 11219</strain>
    </source>
</reference>
<protein>
    <submittedName>
        <fullName evidence="2">Uncharacterized protein</fullName>
    </submittedName>
</protein>
<dbReference type="EMBL" id="AP026830">
    <property type="protein sequence ID" value="BDR91859.1"/>
    <property type="molecule type" value="Genomic_DNA"/>
</dbReference>
<dbReference type="RefSeq" id="WP_054843249.1">
    <property type="nucleotide sequence ID" value="NZ_AP026830.1"/>
</dbReference>
<reference evidence="1" key="4">
    <citation type="journal article" date="2023" name="Microbiol. Resour. Announc.">
        <title>Complete Genome Sequence of Vulcanisaeta souniana Strain IC-059, a Hyperthermophilic Archaeon Isolated from Hot Spring Water in Japan.</title>
        <authorList>
            <person name="Kato S."/>
            <person name="Itoh T."/>
            <person name="Wu L."/>
            <person name="Ma J."/>
            <person name="Ohkuma M."/>
        </authorList>
    </citation>
    <scope>NUCLEOTIDE SEQUENCE</scope>
    <source>
        <strain evidence="1">JCM 11219</strain>
    </source>
</reference>
<sequence length="72" mass="8251">MRLLGIVLGLLRFVALGFCDRSSSSSRQFTIPRETREEYGIEPLSEIEIISVKPSITWNRKTYKQSPSEGFE</sequence>
<gene>
    <name evidence="2" type="ORF">GCM10007112_03470</name>
    <name evidence="1" type="ORF">Vsou_09520</name>
</gene>
<dbReference type="EMBL" id="BMNM01000001">
    <property type="protein sequence ID" value="GGI69783.1"/>
    <property type="molecule type" value="Genomic_DNA"/>
</dbReference>
<dbReference type="GeneID" id="76206502"/>
<evidence type="ECO:0000313" key="3">
    <source>
        <dbReference type="Proteomes" id="UP000657075"/>
    </source>
</evidence>
<keyword evidence="4" id="KW-1185">Reference proteome</keyword>
<organism evidence="2 3">
    <name type="scientific">Vulcanisaeta souniana JCM 11219</name>
    <dbReference type="NCBI Taxonomy" id="1293586"/>
    <lineage>
        <taxon>Archaea</taxon>
        <taxon>Thermoproteota</taxon>
        <taxon>Thermoprotei</taxon>
        <taxon>Thermoproteales</taxon>
        <taxon>Thermoproteaceae</taxon>
        <taxon>Vulcanisaeta</taxon>
    </lineage>
</organism>
<proteinExistence type="predicted"/>
<evidence type="ECO:0000313" key="4">
    <source>
        <dbReference type="Proteomes" id="UP001060771"/>
    </source>
</evidence>
<accession>A0A830EGT1</accession>
<reference evidence="2" key="1">
    <citation type="journal article" date="2014" name="Int. J. Syst. Evol. Microbiol.">
        <title>Complete genome sequence of Corynebacterium casei LMG S-19264T (=DSM 44701T), isolated from a smear-ripened cheese.</title>
        <authorList>
            <consortium name="US DOE Joint Genome Institute (JGI-PGF)"/>
            <person name="Walter F."/>
            <person name="Albersmeier A."/>
            <person name="Kalinowski J."/>
            <person name="Ruckert C."/>
        </authorList>
    </citation>
    <scope>NUCLEOTIDE SEQUENCE</scope>
    <source>
        <strain evidence="2">JCM 11219</strain>
    </source>
</reference>
<dbReference type="AlphaFoldDB" id="A0A830EGT1"/>
<reference evidence="4" key="3">
    <citation type="submission" date="2022-09" db="EMBL/GenBank/DDBJ databases">
        <title>Complete genome sequence of Vulcanisaeta souniana.</title>
        <authorList>
            <person name="Kato S."/>
            <person name="Itoh T."/>
            <person name="Ohkuma M."/>
        </authorList>
    </citation>
    <scope>NUCLEOTIDE SEQUENCE [LARGE SCALE GENOMIC DNA]</scope>
    <source>
        <strain evidence="4">JCM 11219</strain>
    </source>
</reference>
<dbReference type="Proteomes" id="UP001060771">
    <property type="component" value="Chromosome"/>
</dbReference>